<comment type="caution">
    <text evidence="1">The sequence shown here is derived from an EMBL/GenBank/DDBJ whole genome shotgun (WGS) entry which is preliminary data.</text>
</comment>
<proteinExistence type="predicted"/>
<name>A0A392URF3_9FABA</name>
<accession>A0A392URF3</accession>
<reference evidence="1 2" key="1">
    <citation type="journal article" date="2018" name="Front. Plant Sci.">
        <title>Red Clover (Trifolium pratense) and Zigzag Clover (T. medium) - A Picture of Genomic Similarities and Differences.</title>
        <authorList>
            <person name="Dluhosova J."/>
            <person name="Istvanek J."/>
            <person name="Nedelnik J."/>
            <person name="Repkova J."/>
        </authorList>
    </citation>
    <scope>NUCLEOTIDE SEQUENCE [LARGE SCALE GENOMIC DNA]</scope>
    <source>
        <strain evidence="2">cv. 10/8</strain>
        <tissue evidence="1">Leaf</tissue>
    </source>
</reference>
<feature type="non-terminal residue" evidence="1">
    <location>
        <position position="49"/>
    </location>
</feature>
<dbReference type="AlphaFoldDB" id="A0A392URF3"/>
<dbReference type="EMBL" id="LXQA010874370">
    <property type="protein sequence ID" value="MCI75066.1"/>
    <property type="molecule type" value="Genomic_DNA"/>
</dbReference>
<protein>
    <submittedName>
        <fullName evidence="1">Uncharacterized protein</fullName>
    </submittedName>
</protein>
<evidence type="ECO:0000313" key="1">
    <source>
        <dbReference type="EMBL" id="MCI75066.1"/>
    </source>
</evidence>
<sequence length="49" mass="5265">MHTMSLTHPDNTWYMDTGASSHTVASQGSLSSYSNLSHLNQKLVVGSGQ</sequence>
<evidence type="ECO:0000313" key="2">
    <source>
        <dbReference type="Proteomes" id="UP000265520"/>
    </source>
</evidence>
<dbReference type="Proteomes" id="UP000265520">
    <property type="component" value="Unassembled WGS sequence"/>
</dbReference>
<organism evidence="1 2">
    <name type="scientific">Trifolium medium</name>
    <dbReference type="NCBI Taxonomy" id="97028"/>
    <lineage>
        <taxon>Eukaryota</taxon>
        <taxon>Viridiplantae</taxon>
        <taxon>Streptophyta</taxon>
        <taxon>Embryophyta</taxon>
        <taxon>Tracheophyta</taxon>
        <taxon>Spermatophyta</taxon>
        <taxon>Magnoliopsida</taxon>
        <taxon>eudicotyledons</taxon>
        <taxon>Gunneridae</taxon>
        <taxon>Pentapetalae</taxon>
        <taxon>rosids</taxon>
        <taxon>fabids</taxon>
        <taxon>Fabales</taxon>
        <taxon>Fabaceae</taxon>
        <taxon>Papilionoideae</taxon>
        <taxon>50 kb inversion clade</taxon>
        <taxon>NPAAA clade</taxon>
        <taxon>Hologalegina</taxon>
        <taxon>IRL clade</taxon>
        <taxon>Trifolieae</taxon>
        <taxon>Trifolium</taxon>
    </lineage>
</organism>
<keyword evidence="2" id="KW-1185">Reference proteome</keyword>